<keyword evidence="1" id="KW-0472">Membrane</keyword>
<dbReference type="Proteomes" id="UP001236258">
    <property type="component" value="Unassembled WGS sequence"/>
</dbReference>
<dbReference type="Pfam" id="PF04134">
    <property type="entry name" value="DCC1-like"/>
    <property type="match status" value="1"/>
</dbReference>
<organism evidence="2 3">
    <name type="scientific">Alkalimonas delamerensis</name>
    <dbReference type="NCBI Taxonomy" id="265981"/>
    <lineage>
        <taxon>Bacteria</taxon>
        <taxon>Pseudomonadati</taxon>
        <taxon>Pseudomonadota</taxon>
        <taxon>Gammaproteobacteria</taxon>
        <taxon>Alkalimonas</taxon>
    </lineage>
</organism>
<keyword evidence="1" id="KW-1133">Transmembrane helix</keyword>
<name>A0ABT9GSG5_9GAMM</name>
<proteinExistence type="predicted"/>
<comment type="caution">
    <text evidence="2">The sequence shown here is derived from an EMBL/GenBank/DDBJ whole genome shotgun (WGS) entry which is preliminary data.</text>
</comment>
<evidence type="ECO:0000313" key="2">
    <source>
        <dbReference type="EMBL" id="MDP4529894.1"/>
    </source>
</evidence>
<sequence>MPKIVVFYDGACPGCVRDRAWYQKHAGQGVQVEWLDINGRDDELRALGIEPRAALLELHVQDEQGRVLRALPAYQLLLSRLPGYRWLGWLIGLPLIRSILSWLYRHWVRRRLAREGRL</sequence>
<feature type="transmembrane region" description="Helical" evidence="1">
    <location>
        <begin position="86"/>
        <end position="104"/>
    </location>
</feature>
<keyword evidence="1" id="KW-0812">Transmembrane</keyword>
<dbReference type="PANTHER" id="PTHR34290">
    <property type="entry name" value="SI:CH73-390P7.2"/>
    <property type="match status" value="1"/>
</dbReference>
<gene>
    <name evidence="2" type="ORF">Q3O59_12770</name>
</gene>
<accession>A0ABT9GSG5</accession>
<evidence type="ECO:0000313" key="3">
    <source>
        <dbReference type="Proteomes" id="UP001236258"/>
    </source>
</evidence>
<dbReference type="InterPro" id="IPR044691">
    <property type="entry name" value="DCC1_Trx"/>
</dbReference>
<dbReference type="PANTHER" id="PTHR34290:SF2">
    <property type="entry name" value="OS04G0668800 PROTEIN"/>
    <property type="match status" value="1"/>
</dbReference>
<dbReference type="EMBL" id="JAUZVY010000005">
    <property type="protein sequence ID" value="MDP4529894.1"/>
    <property type="molecule type" value="Genomic_DNA"/>
</dbReference>
<reference evidence="2 3" key="1">
    <citation type="submission" date="2023-08" db="EMBL/GenBank/DDBJ databases">
        <authorList>
            <person name="Joshi A."/>
            <person name="Thite S."/>
        </authorList>
    </citation>
    <scope>NUCLEOTIDE SEQUENCE [LARGE SCALE GENOMIC DNA]</scope>
    <source>
        <strain evidence="2 3">1E1</strain>
    </source>
</reference>
<dbReference type="RefSeq" id="WP_305945939.1">
    <property type="nucleotide sequence ID" value="NZ_JAUZVY010000005.1"/>
</dbReference>
<dbReference type="InterPro" id="IPR007263">
    <property type="entry name" value="DCC1-like"/>
</dbReference>
<dbReference type="CDD" id="cd01659">
    <property type="entry name" value="TRX_superfamily"/>
    <property type="match status" value="1"/>
</dbReference>
<keyword evidence="3" id="KW-1185">Reference proteome</keyword>
<evidence type="ECO:0000256" key="1">
    <source>
        <dbReference type="SAM" id="Phobius"/>
    </source>
</evidence>
<protein>
    <submittedName>
        <fullName evidence="2">DUF393 domain-containing protein</fullName>
    </submittedName>
</protein>